<protein>
    <submittedName>
        <fullName evidence="2">Uncharacterized protein</fullName>
    </submittedName>
</protein>
<reference evidence="2 3" key="1">
    <citation type="journal article" date="2019" name="Sci. Rep.">
        <title>Orb-weaving spider Araneus ventricosus genome elucidates the spidroin gene catalogue.</title>
        <authorList>
            <person name="Kono N."/>
            <person name="Nakamura H."/>
            <person name="Ohtoshi R."/>
            <person name="Moran D.A.P."/>
            <person name="Shinohara A."/>
            <person name="Yoshida Y."/>
            <person name="Fujiwara M."/>
            <person name="Mori M."/>
            <person name="Tomita M."/>
            <person name="Arakawa K."/>
        </authorList>
    </citation>
    <scope>NUCLEOTIDE SEQUENCE [LARGE SCALE GENOMIC DNA]</scope>
</reference>
<comment type="caution">
    <text evidence="2">The sequence shown here is derived from an EMBL/GenBank/DDBJ whole genome shotgun (WGS) entry which is preliminary data.</text>
</comment>
<name>A0A4Y1ZXN7_ARAVE</name>
<gene>
    <name evidence="2" type="ORF">AVEN_1217_1</name>
</gene>
<keyword evidence="3" id="KW-1185">Reference proteome</keyword>
<proteinExistence type="predicted"/>
<keyword evidence="1" id="KW-0472">Membrane</keyword>
<dbReference type="Proteomes" id="UP000499080">
    <property type="component" value="Unassembled WGS sequence"/>
</dbReference>
<keyword evidence="1" id="KW-0812">Transmembrane</keyword>
<accession>A0A4Y1ZXN7</accession>
<evidence type="ECO:0000313" key="2">
    <source>
        <dbReference type="EMBL" id="GBL70974.1"/>
    </source>
</evidence>
<sequence>MPAQLTPSDSAASPYLSANNAYARSTLSTHPETTCRDRCCRELMAYGSSQALIFSLYVCVHAGFTILRTVMHRFYSAIDGWPIDSVLSYRYTFYIVHLIPIDSQGSVFGQERAL</sequence>
<dbReference type="AlphaFoldDB" id="A0A4Y1ZXN7"/>
<organism evidence="2 3">
    <name type="scientific">Araneus ventricosus</name>
    <name type="common">Orbweaver spider</name>
    <name type="synonym">Epeira ventricosa</name>
    <dbReference type="NCBI Taxonomy" id="182803"/>
    <lineage>
        <taxon>Eukaryota</taxon>
        <taxon>Metazoa</taxon>
        <taxon>Ecdysozoa</taxon>
        <taxon>Arthropoda</taxon>
        <taxon>Chelicerata</taxon>
        <taxon>Arachnida</taxon>
        <taxon>Araneae</taxon>
        <taxon>Araneomorphae</taxon>
        <taxon>Entelegynae</taxon>
        <taxon>Araneoidea</taxon>
        <taxon>Araneidae</taxon>
        <taxon>Araneus</taxon>
    </lineage>
</organism>
<evidence type="ECO:0000313" key="3">
    <source>
        <dbReference type="Proteomes" id="UP000499080"/>
    </source>
</evidence>
<feature type="transmembrane region" description="Helical" evidence="1">
    <location>
        <begin position="51"/>
        <end position="71"/>
    </location>
</feature>
<keyword evidence="1" id="KW-1133">Transmembrane helix</keyword>
<evidence type="ECO:0000256" key="1">
    <source>
        <dbReference type="SAM" id="Phobius"/>
    </source>
</evidence>
<dbReference type="EMBL" id="BGPR01078557">
    <property type="protein sequence ID" value="GBL70974.1"/>
    <property type="molecule type" value="Genomic_DNA"/>
</dbReference>